<feature type="domain" description="C2H2-type" evidence="5">
    <location>
        <begin position="189"/>
        <end position="213"/>
    </location>
</feature>
<protein>
    <recommendedName>
        <fullName evidence="5">C2H2-type domain-containing protein</fullName>
    </recommendedName>
</protein>
<keyword evidence="2 4" id="KW-0863">Zinc-finger</keyword>
<evidence type="ECO:0000256" key="4">
    <source>
        <dbReference type="PROSITE-ProRule" id="PRU00042"/>
    </source>
</evidence>
<dbReference type="SMART" id="SM00355">
    <property type="entry name" value="ZnF_C2H2"/>
    <property type="match status" value="2"/>
</dbReference>
<evidence type="ECO:0000313" key="6">
    <source>
        <dbReference type="EMBL" id="CEJ62922.1"/>
    </source>
</evidence>
<gene>
    <name evidence="6" type="ORF">PMG11_11407</name>
</gene>
<dbReference type="SUPFAM" id="SSF57667">
    <property type="entry name" value="beta-beta-alpha zinc fingers"/>
    <property type="match status" value="1"/>
</dbReference>
<keyword evidence="3" id="KW-0862">Zinc</keyword>
<organism evidence="6 7">
    <name type="scientific">Penicillium brasilianum</name>
    <dbReference type="NCBI Taxonomy" id="104259"/>
    <lineage>
        <taxon>Eukaryota</taxon>
        <taxon>Fungi</taxon>
        <taxon>Dikarya</taxon>
        <taxon>Ascomycota</taxon>
        <taxon>Pezizomycotina</taxon>
        <taxon>Eurotiomycetes</taxon>
        <taxon>Eurotiomycetidae</taxon>
        <taxon>Eurotiales</taxon>
        <taxon>Aspergillaceae</taxon>
        <taxon>Penicillium</taxon>
    </lineage>
</organism>
<dbReference type="STRING" id="104259.A0A0F7U608"/>
<evidence type="ECO:0000256" key="3">
    <source>
        <dbReference type="ARBA" id="ARBA00022833"/>
    </source>
</evidence>
<dbReference type="InterPro" id="IPR036236">
    <property type="entry name" value="Znf_C2H2_sf"/>
</dbReference>
<evidence type="ECO:0000256" key="2">
    <source>
        <dbReference type="ARBA" id="ARBA00022771"/>
    </source>
</evidence>
<name>A0A0F7U608_PENBI</name>
<dbReference type="Proteomes" id="UP000042958">
    <property type="component" value="Unassembled WGS sequence"/>
</dbReference>
<dbReference type="AlphaFoldDB" id="A0A0F7U608"/>
<evidence type="ECO:0000259" key="5">
    <source>
        <dbReference type="PROSITE" id="PS50157"/>
    </source>
</evidence>
<dbReference type="PROSITE" id="PS00028">
    <property type="entry name" value="ZINC_FINGER_C2H2_1"/>
    <property type="match status" value="2"/>
</dbReference>
<dbReference type="PANTHER" id="PTHR23235">
    <property type="entry name" value="KRUEPPEL-LIKE TRANSCRIPTION FACTOR"/>
    <property type="match status" value="1"/>
</dbReference>
<evidence type="ECO:0000313" key="7">
    <source>
        <dbReference type="Proteomes" id="UP000042958"/>
    </source>
</evidence>
<sequence length="257" mass="29588">MNLQLDKTCSWMDSGGNYSSEWHLPGTPRDSFCQWPGFQADYRQFPVDWSYVQNTSWSDMESVSYAPVQQDQVHGMDWFQYGSDLESEVEFIARNPTVEPFSVNKSTISENTPAETSNGGWRKTSWPDFEESTRLVCGDHEHSSHTRSSIPHPFPRRQFKCTVARCSSRFRYLKGLQRHLSSHQAERSYVCWVPECQRRFTRGDNLKTHYATHGRPGGRNRYVATLDRTSSAYDPSFRGRLTSDGWPVTEGQGSSDM</sequence>
<dbReference type="Gene3D" id="3.30.160.60">
    <property type="entry name" value="Classic Zinc Finger"/>
    <property type="match status" value="1"/>
</dbReference>
<dbReference type="OrthoDB" id="654211at2759"/>
<feature type="domain" description="C2H2-type" evidence="5">
    <location>
        <begin position="159"/>
        <end position="188"/>
    </location>
</feature>
<dbReference type="EMBL" id="CDHK01000032">
    <property type="protein sequence ID" value="CEJ62922.1"/>
    <property type="molecule type" value="Genomic_DNA"/>
</dbReference>
<proteinExistence type="predicted"/>
<keyword evidence="7" id="KW-1185">Reference proteome</keyword>
<dbReference type="PROSITE" id="PS50157">
    <property type="entry name" value="ZINC_FINGER_C2H2_2"/>
    <property type="match status" value="2"/>
</dbReference>
<evidence type="ECO:0000256" key="1">
    <source>
        <dbReference type="ARBA" id="ARBA00022723"/>
    </source>
</evidence>
<dbReference type="InterPro" id="IPR013087">
    <property type="entry name" value="Znf_C2H2_type"/>
</dbReference>
<dbReference type="GO" id="GO:0008270">
    <property type="term" value="F:zinc ion binding"/>
    <property type="evidence" value="ECO:0007669"/>
    <property type="project" value="UniProtKB-KW"/>
</dbReference>
<reference evidence="7" key="1">
    <citation type="journal article" date="2015" name="Genome Announc.">
        <title>Draft genome sequence of the fungus Penicillium brasilianum MG11.</title>
        <authorList>
            <person name="Horn F."/>
            <person name="Linde J."/>
            <person name="Mattern D.J."/>
            <person name="Walther G."/>
            <person name="Guthke R."/>
            <person name="Brakhage A.A."/>
            <person name="Valiante V."/>
        </authorList>
    </citation>
    <scope>NUCLEOTIDE SEQUENCE [LARGE SCALE GENOMIC DNA]</scope>
    <source>
        <strain evidence="7">MG11</strain>
    </source>
</reference>
<accession>A0A0F7U608</accession>
<keyword evidence="1" id="KW-0479">Metal-binding</keyword>
<dbReference type="Pfam" id="PF00096">
    <property type="entry name" value="zf-C2H2"/>
    <property type="match status" value="1"/>
</dbReference>